<dbReference type="EMBL" id="CP047289">
    <property type="protein sequence ID" value="QUS36082.1"/>
    <property type="molecule type" value="Genomic_DNA"/>
</dbReference>
<keyword evidence="2" id="KW-1185">Reference proteome</keyword>
<accession>A0A8J8MTA6</accession>
<dbReference type="KEGG" id="fap:GR316_07250"/>
<dbReference type="Proteomes" id="UP000679284">
    <property type="component" value="Chromosome"/>
</dbReference>
<proteinExistence type="predicted"/>
<sequence length="98" mass="10310">MKITLTPMRRDASLELVRTGDILTVNGTPYDFTPLPDGASLPAEAVSGDWLAGPVERIEGDLHLCVILPHGPEGGPSHLITLTPEGDGPIALPYGEAQ</sequence>
<reference evidence="1" key="1">
    <citation type="submission" date="2020-01" db="EMBL/GenBank/DDBJ databases">
        <authorList>
            <person name="Yang Y."/>
            <person name="Kwon Y.M."/>
        </authorList>
    </citation>
    <scope>NUCLEOTIDE SEQUENCE</scope>
    <source>
        <strain evidence="1">PG104</strain>
    </source>
</reference>
<evidence type="ECO:0008006" key="3">
    <source>
        <dbReference type="Google" id="ProtNLM"/>
    </source>
</evidence>
<evidence type="ECO:0000313" key="1">
    <source>
        <dbReference type="EMBL" id="QUS36082.1"/>
    </source>
</evidence>
<evidence type="ECO:0000313" key="2">
    <source>
        <dbReference type="Proteomes" id="UP000679284"/>
    </source>
</evidence>
<protein>
    <recommendedName>
        <fullName evidence="3">Phage protein</fullName>
    </recommendedName>
</protein>
<dbReference type="RefSeq" id="WP_211783304.1">
    <property type="nucleotide sequence ID" value="NZ_CP047289.1"/>
</dbReference>
<gene>
    <name evidence="1" type="ORF">GR316_07250</name>
</gene>
<name>A0A8J8MTA6_9RHOB</name>
<dbReference type="AlphaFoldDB" id="A0A8J8MTA6"/>
<organism evidence="1 2">
    <name type="scientific">Falsirhodobacter algicola</name>
    <dbReference type="NCBI Taxonomy" id="2692330"/>
    <lineage>
        <taxon>Bacteria</taxon>
        <taxon>Pseudomonadati</taxon>
        <taxon>Pseudomonadota</taxon>
        <taxon>Alphaproteobacteria</taxon>
        <taxon>Rhodobacterales</taxon>
        <taxon>Paracoccaceae</taxon>
        <taxon>Falsirhodobacter</taxon>
    </lineage>
</organism>